<name>A0A5C8M179_9GAMM</name>
<gene>
    <name evidence="4" type="ORF">FU839_04765</name>
</gene>
<dbReference type="AlphaFoldDB" id="A0A5C8M179"/>
<dbReference type="EMBL" id="VRLR01000002">
    <property type="protein sequence ID" value="TXK82203.1"/>
    <property type="molecule type" value="Genomic_DNA"/>
</dbReference>
<dbReference type="InterPro" id="IPR011250">
    <property type="entry name" value="OMP/PagP_B-barrel"/>
</dbReference>
<sequence>MPGRPTALSNYLRKNMLKKIAVALMGLSCSTAVFSAQAEQPLYFGAQYSQQSVDDADWDFGLVSGVAGYKFNDIFAIEGRFGVGVQDEEYSGALTRVKLGIDNSYSVLGKASWPLLETLSFYGIAGFNKTKYDININDEDGILDDSHSEDGLIYGAGAELRITSNLSINFEYAVLPELGDDEDNLDVDSLSAGITYRF</sequence>
<dbReference type="Proteomes" id="UP000321814">
    <property type="component" value="Unassembled WGS sequence"/>
</dbReference>
<dbReference type="OrthoDB" id="6115907at2"/>
<feature type="domain" description="Outer membrane protein beta-barrel" evidence="3">
    <location>
        <begin position="22"/>
        <end position="198"/>
    </location>
</feature>
<dbReference type="Pfam" id="PF13505">
    <property type="entry name" value="OMP_b-brl"/>
    <property type="match status" value="1"/>
</dbReference>
<feature type="chain" id="PRO_5023049371" evidence="2">
    <location>
        <begin position="39"/>
        <end position="198"/>
    </location>
</feature>
<keyword evidence="1 2" id="KW-0732">Signal</keyword>
<keyword evidence="5" id="KW-1185">Reference proteome</keyword>
<protein>
    <submittedName>
        <fullName evidence="4">Porin family protein</fullName>
    </submittedName>
</protein>
<dbReference type="Gene3D" id="2.40.160.20">
    <property type="match status" value="1"/>
</dbReference>
<comment type="caution">
    <text evidence="4">The sequence shown here is derived from an EMBL/GenBank/DDBJ whole genome shotgun (WGS) entry which is preliminary data.</text>
</comment>
<reference evidence="4 5" key="1">
    <citation type="submission" date="2019-08" db="EMBL/GenBank/DDBJ databases">
        <title>Draft genome analysis of Rheinheimera tangshanensis isolated from the roots of fresh rice plants (Oryza sativa).</title>
        <authorList>
            <person name="Yu Q."/>
            <person name="Qi Y."/>
            <person name="Zhang H."/>
            <person name="Pu J."/>
        </authorList>
    </citation>
    <scope>NUCLEOTIDE SEQUENCE [LARGE SCALE GENOMIC DNA]</scope>
    <source>
        <strain evidence="4 5">JA3-B52</strain>
    </source>
</reference>
<evidence type="ECO:0000313" key="4">
    <source>
        <dbReference type="EMBL" id="TXK82203.1"/>
    </source>
</evidence>
<evidence type="ECO:0000256" key="2">
    <source>
        <dbReference type="SAM" id="SignalP"/>
    </source>
</evidence>
<dbReference type="InterPro" id="IPR027385">
    <property type="entry name" value="Beta-barrel_OMP"/>
</dbReference>
<organism evidence="4 5">
    <name type="scientific">Rheinheimera tangshanensis</name>
    <dbReference type="NCBI Taxonomy" id="400153"/>
    <lineage>
        <taxon>Bacteria</taxon>
        <taxon>Pseudomonadati</taxon>
        <taxon>Pseudomonadota</taxon>
        <taxon>Gammaproteobacteria</taxon>
        <taxon>Chromatiales</taxon>
        <taxon>Chromatiaceae</taxon>
        <taxon>Rheinheimera</taxon>
    </lineage>
</organism>
<dbReference type="SUPFAM" id="SSF56925">
    <property type="entry name" value="OMPA-like"/>
    <property type="match status" value="1"/>
</dbReference>
<evidence type="ECO:0000256" key="1">
    <source>
        <dbReference type="ARBA" id="ARBA00022729"/>
    </source>
</evidence>
<feature type="signal peptide" evidence="2">
    <location>
        <begin position="1"/>
        <end position="38"/>
    </location>
</feature>
<evidence type="ECO:0000259" key="3">
    <source>
        <dbReference type="Pfam" id="PF13505"/>
    </source>
</evidence>
<accession>A0A5C8M179</accession>
<proteinExistence type="predicted"/>
<evidence type="ECO:0000313" key="5">
    <source>
        <dbReference type="Proteomes" id="UP000321814"/>
    </source>
</evidence>